<dbReference type="Proteomes" id="UP000887566">
    <property type="component" value="Unplaced"/>
</dbReference>
<evidence type="ECO:0000256" key="3">
    <source>
        <dbReference type="SAM" id="SignalP"/>
    </source>
</evidence>
<feature type="signal peptide" evidence="3">
    <location>
        <begin position="1"/>
        <end position="18"/>
    </location>
</feature>
<feature type="region of interest" description="Disordered" evidence="1">
    <location>
        <begin position="88"/>
        <end position="136"/>
    </location>
</feature>
<feature type="chain" id="PRO_5037035356" evidence="3">
    <location>
        <begin position="19"/>
        <end position="233"/>
    </location>
</feature>
<organism evidence="4 5">
    <name type="scientific">Plectus sambesii</name>
    <dbReference type="NCBI Taxonomy" id="2011161"/>
    <lineage>
        <taxon>Eukaryota</taxon>
        <taxon>Metazoa</taxon>
        <taxon>Ecdysozoa</taxon>
        <taxon>Nematoda</taxon>
        <taxon>Chromadorea</taxon>
        <taxon>Plectida</taxon>
        <taxon>Plectina</taxon>
        <taxon>Plectoidea</taxon>
        <taxon>Plectidae</taxon>
        <taxon>Plectus</taxon>
    </lineage>
</organism>
<sequence>MVLLLLLVLLGVTPVVEADAGDFHKWAVIVGTFLGSTVVLGILCFIVYYVFVKRWLDDYLSDPTYRQDAVHYSQPKVYEQPHQQKMNVWNPNNRNGALSNGDPKYSSDARFDQNYGGGGGGYQTKTQWSNNQAHPSNGAAALNYQQAYQQAIAHSYNSDPNLGVGPQIAAHNNQFGLPPRSTVIVQDPYNSYNSYNSYVSPAERQQQNPQAYRPSNTTHTNQLLSAAYIGSSV</sequence>
<evidence type="ECO:0000256" key="2">
    <source>
        <dbReference type="SAM" id="Phobius"/>
    </source>
</evidence>
<feature type="compositionally biased region" description="Polar residues" evidence="1">
    <location>
        <begin position="88"/>
        <end position="98"/>
    </location>
</feature>
<proteinExistence type="predicted"/>
<name>A0A914WJN8_9BILA</name>
<keyword evidence="2" id="KW-0812">Transmembrane</keyword>
<protein>
    <submittedName>
        <fullName evidence="5">Uncharacterized protein</fullName>
    </submittedName>
</protein>
<feature type="compositionally biased region" description="Polar residues" evidence="1">
    <location>
        <begin position="123"/>
        <end position="135"/>
    </location>
</feature>
<evidence type="ECO:0000256" key="1">
    <source>
        <dbReference type="SAM" id="MobiDB-lite"/>
    </source>
</evidence>
<reference evidence="5" key="1">
    <citation type="submission" date="2022-11" db="UniProtKB">
        <authorList>
            <consortium name="WormBaseParasite"/>
        </authorList>
    </citation>
    <scope>IDENTIFICATION</scope>
</reference>
<dbReference type="WBParaSite" id="PSAMB.scaffold421size51898.g5695.t1">
    <property type="protein sequence ID" value="PSAMB.scaffold421size51898.g5695.t1"/>
    <property type="gene ID" value="PSAMB.scaffold421size51898.g5695"/>
</dbReference>
<keyword evidence="4" id="KW-1185">Reference proteome</keyword>
<keyword evidence="3" id="KW-0732">Signal</keyword>
<accession>A0A914WJN8</accession>
<feature type="transmembrane region" description="Helical" evidence="2">
    <location>
        <begin position="28"/>
        <end position="51"/>
    </location>
</feature>
<evidence type="ECO:0000313" key="5">
    <source>
        <dbReference type="WBParaSite" id="PSAMB.scaffold421size51898.g5695.t1"/>
    </source>
</evidence>
<dbReference type="AlphaFoldDB" id="A0A914WJN8"/>
<keyword evidence="2" id="KW-1133">Transmembrane helix</keyword>
<evidence type="ECO:0000313" key="4">
    <source>
        <dbReference type="Proteomes" id="UP000887566"/>
    </source>
</evidence>
<keyword evidence="2" id="KW-0472">Membrane</keyword>